<feature type="signal peptide" evidence="1">
    <location>
        <begin position="1"/>
        <end position="22"/>
    </location>
</feature>
<dbReference type="RefSeq" id="WP_020740510.1">
    <property type="nucleotide sequence ID" value="NC_021658.1"/>
</dbReference>
<dbReference type="Pfam" id="PF20032">
    <property type="entry name" value="ADYC"/>
    <property type="match status" value="1"/>
</dbReference>
<dbReference type="Gene3D" id="2.160.20.80">
    <property type="entry name" value="E3 ubiquitin-protein ligase SopA"/>
    <property type="match status" value="1"/>
</dbReference>
<sequence>MFQRGFLAGAMVGLISVGVGCAAEVEGGEGDEAPAESALELQALNDLSFNGTYLNGTQLQRGPNGVRFNGVRFNGVRFNGVSLDGATLIGTRASDGKPVRGVDFVGAEIEALLDDRSTVIVRIANVVERDGIAYYTVKYNAGGAGWANVCGEGVEAIAVKGTWDPVTGAFSDDGSQFTFACQGAAIAKCAEWGYRDWATTAECDGKRCESRELSYFHKACVRMVRADYCGDGAPHTRAGTAIDVWDALGIQRETAGSGMSLEAEWTVDGAACIRHTRWRGLVGNPDRDYVTARCPERWAGADPSCGGPGSTFDKESGFATPLAERRLLRNASFTTNVSPL</sequence>
<dbReference type="SUPFAM" id="SSF141571">
    <property type="entry name" value="Pentapeptide repeat-like"/>
    <property type="match status" value="1"/>
</dbReference>
<dbReference type="InterPro" id="IPR045426">
    <property type="entry name" value="ADYC"/>
</dbReference>
<dbReference type="OrthoDB" id="8066319at2"/>
<reference evidence="3 4" key="1">
    <citation type="journal article" date="2013" name="Sci. Rep.">
        <title>Extraordinary expansion of a Sorangium cellulosum genome from an alkaline milieu.</title>
        <authorList>
            <person name="Han K."/>
            <person name="Li Z.F."/>
            <person name="Peng R."/>
            <person name="Zhu L.P."/>
            <person name="Zhou T."/>
            <person name="Wang L.G."/>
            <person name="Li S.G."/>
            <person name="Zhang X.B."/>
            <person name="Hu W."/>
            <person name="Wu Z.H."/>
            <person name="Qin N."/>
            <person name="Li Y.Z."/>
        </authorList>
    </citation>
    <scope>NUCLEOTIDE SEQUENCE [LARGE SCALE GENOMIC DNA]</scope>
    <source>
        <strain evidence="3 4">So0157-2</strain>
    </source>
</reference>
<dbReference type="EMBL" id="CP003969">
    <property type="protein sequence ID" value="AGP40716.1"/>
    <property type="molecule type" value="Genomic_DNA"/>
</dbReference>
<evidence type="ECO:0000313" key="4">
    <source>
        <dbReference type="Proteomes" id="UP000014803"/>
    </source>
</evidence>
<name>S4Y8M8_SORCE</name>
<dbReference type="KEGG" id="scu:SCE1572_43280"/>
<dbReference type="eggNOG" id="COG1357">
    <property type="taxonomic scope" value="Bacteria"/>
</dbReference>
<feature type="domain" description="ADYC" evidence="2">
    <location>
        <begin position="101"/>
        <end position="279"/>
    </location>
</feature>
<evidence type="ECO:0000259" key="2">
    <source>
        <dbReference type="Pfam" id="PF20032"/>
    </source>
</evidence>
<dbReference type="PROSITE" id="PS51257">
    <property type="entry name" value="PROKAR_LIPOPROTEIN"/>
    <property type="match status" value="1"/>
</dbReference>
<organism evidence="3 4">
    <name type="scientific">Sorangium cellulosum So0157-2</name>
    <dbReference type="NCBI Taxonomy" id="1254432"/>
    <lineage>
        <taxon>Bacteria</taxon>
        <taxon>Pseudomonadati</taxon>
        <taxon>Myxococcota</taxon>
        <taxon>Polyangia</taxon>
        <taxon>Polyangiales</taxon>
        <taxon>Polyangiaceae</taxon>
        <taxon>Sorangium</taxon>
    </lineage>
</organism>
<protein>
    <recommendedName>
        <fullName evidence="2">ADYC domain-containing protein</fullName>
    </recommendedName>
</protein>
<evidence type="ECO:0000313" key="3">
    <source>
        <dbReference type="EMBL" id="AGP40716.1"/>
    </source>
</evidence>
<dbReference type="PATRIC" id="fig|1254432.3.peg.9788"/>
<keyword evidence="1" id="KW-0732">Signal</keyword>
<accession>S4Y8M8</accession>
<dbReference type="AlphaFoldDB" id="S4Y8M8"/>
<dbReference type="Proteomes" id="UP000014803">
    <property type="component" value="Chromosome"/>
</dbReference>
<proteinExistence type="predicted"/>
<feature type="chain" id="PRO_5004525801" description="ADYC domain-containing protein" evidence="1">
    <location>
        <begin position="23"/>
        <end position="340"/>
    </location>
</feature>
<dbReference type="HOGENOM" id="CLU_778076_0_0_7"/>
<evidence type="ECO:0000256" key="1">
    <source>
        <dbReference type="SAM" id="SignalP"/>
    </source>
</evidence>
<gene>
    <name evidence="3" type="ORF">SCE1572_43280</name>
</gene>